<protein>
    <submittedName>
        <fullName evidence="2">Putative ATPase</fullName>
    </submittedName>
</protein>
<dbReference type="OrthoDB" id="334783at2"/>
<dbReference type="GO" id="GO:0005524">
    <property type="term" value="F:ATP binding"/>
    <property type="evidence" value="ECO:0007669"/>
    <property type="project" value="InterPro"/>
</dbReference>
<feature type="domain" description="Protein kinase" evidence="1">
    <location>
        <begin position="23"/>
        <end position="273"/>
    </location>
</feature>
<evidence type="ECO:0000313" key="3">
    <source>
        <dbReference type="Proteomes" id="UP000235464"/>
    </source>
</evidence>
<dbReference type="InterPro" id="IPR000719">
    <property type="entry name" value="Prot_kinase_dom"/>
</dbReference>
<dbReference type="Proteomes" id="UP000235464">
    <property type="component" value="Chromosome I"/>
</dbReference>
<gene>
    <name evidence="2" type="ORF">SCNRRL3882_5081</name>
</gene>
<dbReference type="RefSeq" id="WP_010047900.1">
    <property type="nucleotide sequence ID" value="NZ_LT962942.1"/>
</dbReference>
<evidence type="ECO:0000313" key="2">
    <source>
        <dbReference type="EMBL" id="SOR81629.1"/>
    </source>
</evidence>
<keyword evidence="3" id="KW-1185">Reference proteome</keyword>
<organism evidence="2 3">
    <name type="scientific">Streptomyces chartreusis NRRL 3882</name>
    <dbReference type="NCBI Taxonomy" id="1079985"/>
    <lineage>
        <taxon>Bacteria</taxon>
        <taxon>Bacillati</taxon>
        <taxon>Actinomycetota</taxon>
        <taxon>Actinomycetes</taxon>
        <taxon>Kitasatosporales</taxon>
        <taxon>Streptomycetaceae</taxon>
        <taxon>Streptomyces</taxon>
    </lineage>
</organism>
<dbReference type="EMBL" id="LT963352">
    <property type="protein sequence ID" value="SOR81629.1"/>
    <property type="molecule type" value="Genomic_DNA"/>
</dbReference>
<dbReference type="AlphaFoldDB" id="A0A2N9BE44"/>
<dbReference type="InterPro" id="IPR011009">
    <property type="entry name" value="Kinase-like_dom_sf"/>
</dbReference>
<reference evidence="3" key="1">
    <citation type="submission" date="2017-11" db="EMBL/GenBank/DDBJ databases">
        <authorList>
            <person name="Wibberg D."/>
        </authorList>
    </citation>
    <scope>NUCLEOTIDE SEQUENCE [LARGE SCALE GENOMIC DNA]</scope>
</reference>
<name>A0A2N9BE44_STRCX</name>
<evidence type="ECO:0000259" key="1">
    <source>
        <dbReference type="PROSITE" id="PS50011"/>
    </source>
</evidence>
<dbReference type="Gene3D" id="1.10.510.10">
    <property type="entry name" value="Transferase(Phosphotransferase) domain 1"/>
    <property type="match status" value="1"/>
</dbReference>
<proteinExistence type="predicted"/>
<dbReference type="SUPFAM" id="SSF56112">
    <property type="entry name" value="Protein kinase-like (PK-like)"/>
    <property type="match status" value="1"/>
</dbReference>
<dbReference type="GO" id="GO:0004672">
    <property type="term" value="F:protein kinase activity"/>
    <property type="evidence" value="ECO:0007669"/>
    <property type="project" value="InterPro"/>
</dbReference>
<sequence>MTPHPLLEITEVARTEPYLRTVGEVFRAFRDQDSGCVSYGVRLADGERWFVKEATTDAAERSLHRAWAFHRAVRHPAIVPQLHRFATGDGRTAVVLPWRRGESLYSPASLRHAGPLARFQDLPVPRVLRTIGHLLDAHLAVEAAGFVAVDLYDGAFLYDFDAGELHLIDLDEYRPGPFVLQADRLPGSRRFMAPEEWQRGSTIDTRTTVHALGRAIRLLLNTAGEKPTWRGTAAQLALVQRATRTDPAERFTSVAELTAAWRRSAHGAPGTAA</sequence>
<accession>A0A2N9BE44</accession>
<dbReference type="PROSITE" id="PS50011">
    <property type="entry name" value="PROTEIN_KINASE_DOM"/>
    <property type="match status" value="1"/>
</dbReference>